<dbReference type="EMBL" id="BAAADQ010000002">
    <property type="protein sequence ID" value="GAA0535351.1"/>
    <property type="molecule type" value="Genomic_DNA"/>
</dbReference>
<proteinExistence type="inferred from homology"/>
<accession>A0AAV3SP62</accession>
<protein>
    <submittedName>
        <fullName evidence="6">Xaa-Pro peptidase family protein</fullName>
    </submittedName>
</protein>
<dbReference type="PANTHER" id="PTHR46112">
    <property type="entry name" value="AMINOPEPTIDASE"/>
    <property type="match status" value="1"/>
</dbReference>
<reference evidence="6" key="1">
    <citation type="journal article" date="2014" name="Int. J. Syst. Evol. Microbiol.">
        <title>Complete genome sequence of Corynebacterium casei LMG S-19264T (=DSM 44701T), isolated from a smear-ripened cheese.</title>
        <authorList>
            <consortium name="US DOE Joint Genome Institute (JGI-PGF)"/>
            <person name="Walter F."/>
            <person name="Albersmeier A."/>
            <person name="Kalinowski J."/>
            <person name="Ruckert C."/>
        </authorList>
    </citation>
    <scope>NUCLEOTIDE SEQUENCE</scope>
    <source>
        <strain evidence="6">JCM 14265</strain>
    </source>
</reference>
<dbReference type="PROSITE" id="PS00491">
    <property type="entry name" value="PROLINE_PEPTIDASE"/>
    <property type="match status" value="1"/>
</dbReference>
<dbReference type="InterPro" id="IPR050659">
    <property type="entry name" value="Peptidase_M24B"/>
</dbReference>
<organism evidence="6 7">
    <name type="scientific">Halorubrum ejinorense</name>
    <dbReference type="NCBI Taxonomy" id="425309"/>
    <lineage>
        <taxon>Archaea</taxon>
        <taxon>Methanobacteriati</taxon>
        <taxon>Methanobacteriota</taxon>
        <taxon>Stenosarchaea group</taxon>
        <taxon>Halobacteria</taxon>
        <taxon>Halobacteriales</taxon>
        <taxon>Haloferacaceae</taxon>
        <taxon>Halorubrum</taxon>
    </lineage>
</organism>
<evidence type="ECO:0000259" key="4">
    <source>
        <dbReference type="Pfam" id="PF00557"/>
    </source>
</evidence>
<evidence type="ECO:0000256" key="1">
    <source>
        <dbReference type="ARBA" id="ARBA00022723"/>
    </source>
</evidence>
<evidence type="ECO:0000313" key="7">
    <source>
        <dbReference type="Proteomes" id="UP001501425"/>
    </source>
</evidence>
<dbReference type="Gene3D" id="3.40.350.10">
    <property type="entry name" value="Creatinase/prolidase N-terminal domain"/>
    <property type="match status" value="1"/>
</dbReference>
<sequence length="418" mass="45103">MLSHGVGSDRFREDNRFGRRASSGCMNRTRLDEHFADLDADGYLLDASQEDANQLYLSGFTGPDPFLTLYADGEVHVLVSGLEYGRAKSEATADTVERHADYDYEYGGREARSDMYAKFVRDKGVESVSMPPRGPVGTADALRERGIDVSVDTGDRLQEVRAVKTEEEVDAIREAQKANEAAMGAAEDLIAGADVAGEDAAGDVEPGVLLHEGEPLTSERVAEEIEVTLLRHGCALDETIVAGGAQAADPHDRGSGPLRANEAIIVDIFPRSKATKYNADMTRTFCVGEPSEALREWYDLTERALEAALDAVEPGATGEEVHTAACEVYEEAGEPTFRTDPETETGFIHSTGHGIGLDVHESPRLASGGEELEPGHVITVEPGLYDPEVGGVRIEDLVVVTADGYENLTEYPVRFAAE</sequence>
<feature type="domain" description="Peptidase M24" evidence="4">
    <location>
        <begin position="171"/>
        <end position="402"/>
    </location>
</feature>
<gene>
    <name evidence="6" type="ORF">GCM10008994_07950</name>
</gene>
<dbReference type="GO" id="GO:0016787">
    <property type="term" value="F:hydrolase activity"/>
    <property type="evidence" value="ECO:0007669"/>
    <property type="project" value="UniProtKB-KW"/>
</dbReference>
<reference evidence="6" key="2">
    <citation type="submission" date="2023-12" db="EMBL/GenBank/DDBJ databases">
        <authorList>
            <person name="Sun Q."/>
            <person name="Inoue M."/>
        </authorList>
    </citation>
    <scope>NUCLEOTIDE SEQUENCE</scope>
    <source>
        <strain evidence="6">JCM 14265</strain>
    </source>
</reference>
<evidence type="ECO:0000259" key="5">
    <source>
        <dbReference type="Pfam" id="PF01321"/>
    </source>
</evidence>
<dbReference type="AlphaFoldDB" id="A0AAV3SP62"/>
<dbReference type="InterPro" id="IPR000587">
    <property type="entry name" value="Creatinase_N"/>
</dbReference>
<keyword evidence="2" id="KW-0378">Hydrolase</keyword>
<dbReference type="InterPro" id="IPR000994">
    <property type="entry name" value="Pept_M24"/>
</dbReference>
<dbReference type="Pfam" id="PF00557">
    <property type="entry name" value="Peptidase_M24"/>
    <property type="match status" value="1"/>
</dbReference>
<dbReference type="InterPro" id="IPR036005">
    <property type="entry name" value="Creatinase/aminopeptidase-like"/>
</dbReference>
<dbReference type="PANTHER" id="PTHR46112:SF2">
    <property type="entry name" value="XAA-PRO AMINOPEPTIDASE P-RELATED"/>
    <property type="match status" value="1"/>
</dbReference>
<dbReference type="Pfam" id="PF01321">
    <property type="entry name" value="Creatinase_N"/>
    <property type="match status" value="1"/>
</dbReference>
<dbReference type="Gene3D" id="3.90.230.10">
    <property type="entry name" value="Creatinase/methionine aminopeptidase superfamily"/>
    <property type="match status" value="1"/>
</dbReference>
<keyword evidence="1 3" id="KW-0479">Metal-binding</keyword>
<comment type="caution">
    <text evidence="6">The sequence shown here is derived from an EMBL/GenBank/DDBJ whole genome shotgun (WGS) entry which is preliminary data.</text>
</comment>
<dbReference type="SUPFAM" id="SSF53092">
    <property type="entry name" value="Creatinase/prolidase N-terminal domain"/>
    <property type="match status" value="1"/>
</dbReference>
<dbReference type="SUPFAM" id="SSF55920">
    <property type="entry name" value="Creatinase/aminopeptidase"/>
    <property type="match status" value="1"/>
</dbReference>
<dbReference type="GO" id="GO:0046872">
    <property type="term" value="F:metal ion binding"/>
    <property type="evidence" value="ECO:0007669"/>
    <property type="project" value="UniProtKB-KW"/>
</dbReference>
<comment type="similarity">
    <text evidence="3">Belongs to the peptidase M24B family.</text>
</comment>
<evidence type="ECO:0000256" key="2">
    <source>
        <dbReference type="ARBA" id="ARBA00022801"/>
    </source>
</evidence>
<feature type="domain" description="Creatinase N-terminal" evidence="5">
    <location>
        <begin position="29"/>
        <end position="163"/>
    </location>
</feature>
<name>A0AAV3SP62_9EURY</name>
<dbReference type="Proteomes" id="UP001501425">
    <property type="component" value="Unassembled WGS sequence"/>
</dbReference>
<evidence type="ECO:0000256" key="3">
    <source>
        <dbReference type="RuleBase" id="RU000590"/>
    </source>
</evidence>
<evidence type="ECO:0000313" key="6">
    <source>
        <dbReference type="EMBL" id="GAA0535351.1"/>
    </source>
</evidence>
<dbReference type="InterPro" id="IPR029149">
    <property type="entry name" value="Creatin/AminoP/Spt16_N"/>
</dbReference>
<dbReference type="InterPro" id="IPR001131">
    <property type="entry name" value="Peptidase_M24B_aminopep-P_CS"/>
</dbReference>